<dbReference type="GO" id="GO:0005856">
    <property type="term" value="C:cytoskeleton"/>
    <property type="evidence" value="ECO:0007669"/>
    <property type="project" value="TreeGrafter"/>
</dbReference>
<dbReference type="EMBL" id="BQFW01000001">
    <property type="protein sequence ID" value="GJJ67905.1"/>
    <property type="molecule type" value="Genomic_DNA"/>
</dbReference>
<dbReference type="GO" id="GO:0005200">
    <property type="term" value="F:structural constituent of cytoskeleton"/>
    <property type="evidence" value="ECO:0007669"/>
    <property type="project" value="TreeGrafter"/>
</dbReference>
<keyword evidence="4" id="KW-1185">Reference proteome</keyword>
<reference evidence="3" key="1">
    <citation type="submission" date="2021-11" db="EMBL/GenBank/DDBJ databases">
        <authorList>
            <person name="Herlambang A."/>
            <person name="Guo Y."/>
            <person name="Takashima Y."/>
            <person name="Nishizawa T."/>
        </authorList>
    </citation>
    <scope>NUCLEOTIDE SEQUENCE</scope>
    <source>
        <strain evidence="3">E1425</strain>
    </source>
</reference>
<evidence type="ECO:0000256" key="1">
    <source>
        <dbReference type="SAM" id="Coils"/>
    </source>
</evidence>
<evidence type="ECO:0000313" key="3">
    <source>
        <dbReference type="EMBL" id="GJJ67905.1"/>
    </source>
</evidence>
<comment type="caution">
    <text evidence="3">The sequence shown here is derived from an EMBL/GenBank/DDBJ whole genome shotgun (WGS) entry which is preliminary data.</text>
</comment>
<feature type="coiled-coil region" evidence="1">
    <location>
        <begin position="1480"/>
        <end position="1514"/>
    </location>
</feature>
<dbReference type="OrthoDB" id="416344at2759"/>
<proteinExistence type="predicted"/>
<feature type="region of interest" description="Disordered" evidence="2">
    <location>
        <begin position="142"/>
        <end position="191"/>
    </location>
</feature>
<evidence type="ECO:0000256" key="2">
    <source>
        <dbReference type="SAM" id="MobiDB-lite"/>
    </source>
</evidence>
<accession>A0A9P3H081</accession>
<reference evidence="3" key="2">
    <citation type="journal article" date="2022" name="Microbiol. Resour. Announc.">
        <title>Whole-Genome Sequence of Entomortierella parvispora E1425, a Mucoromycotan Fungus Associated with Burkholderiaceae-Related Endosymbiotic Bacteria.</title>
        <authorList>
            <person name="Herlambang A."/>
            <person name="Guo Y."/>
            <person name="Takashima Y."/>
            <person name="Narisawa K."/>
            <person name="Ohta H."/>
            <person name="Nishizawa T."/>
        </authorList>
    </citation>
    <scope>NUCLEOTIDE SEQUENCE</scope>
    <source>
        <strain evidence="3">E1425</strain>
    </source>
</reference>
<feature type="coiled-coil region" evidence="1">
    <location>
        <begin position="272"/>
        <end position="501"/>
    </location>
</feature>
<organism evidence="3 4">
    <name type="scientific">Entomortierella parvispora</name>
    <dbReference type="NCBI Taxonomy" id="205924"/>
    <lineage>
        <taxon>Eukaryota</taxon>
        <taxon>Fungi</taxon>
        <taxon>Fungi incertae sedis</taxon>
        <taxon>Mucoromycota</taxon>
        <taxon>Mortierellomycotina</taxon>
        <taxon>Mortierellomycetes</taxon>
        <taxon>Mortierellales</taxon>
        <taxon>Mortierellaceae</taxon>
        <taxon>Entomortierella</taxon>
    </lineage>
</organism>
<feature type="compositionally biased region" description="Basic and acidic residues" evidence="2">
    <location>
        <begin position="143"/>
        <end position="157"/>
    </location>
</feature>
<dbReference type="Proteomes" id="UP000827284">
    <property type="component" value="Unassembled WGS sequence"/>
</dbReference>
<feature type="region of interest" description="Disordered" evidence="2">
    <location>
        <begin position="205"/>
        <end position="228"/>
    </location>
</feature>
<feature type="coiled-coil region" evidence="1">
    <location>
        <begin position="1335"/>
        <end position="1369"/>
    </location>
</feature>
<gene>
    <name evidence="3" type="ORF">EMPS_00251</name>
</gene>
<evidence type="ECO:0000313" key="4">
    <source>
        <dbReference type="Proteomes" id="UP000827284"/>
    </source>
</evidence>
<feature type="coiled-coil region" evidence="1">
    <location>
        <begin position="1145"/>
        <end position="1302"/>
    </location>
</feature>
<dbReference type="PANTHER" id="PTHR47357">
    <property type="entry name" value="COP1-INTERACTIVE PROTEIN 1"/>
    <property type="match status" value="1"/>
</dbReference>
<feature type="compositionally biased region" description="Low complexity" evidence="2">
    <location>
        <begin position="95"/>
        <end position="105"/>
    </location>
</feature>
<feature type="coiled-coil region" evidence="1">
    <location>
        <begin position="529"/>
        <end position="968"/>
    </location>
</feature>
<dbReference type="Gene3D" id="1.20.58.60">
    <property type="match status" value="1"/>
</dbReference>
<feature type="compositionally biased region" description="Low complexity" evidence="2">
    <location>
        <begin position="216"/>
        <end position="228"/>
    </location>
</feature>
<dbReference type="Gene3D" id="1.10.287.1490">
    <property type="match status" value="2"/>
</dbReference>
<feature type="region of interest" description="Disordered" evidence="2">
    <location>
        <begin position="78"/>
        <end position="110"/>
    </location>
</feature>
<dbReference type="PANTHER" id="PTHR47357:SF1">
    <property type="entry name" value="SPINDLE POLE BODY COMPONENT 110"/>
    <property type="match status" value="1"/>
</dbReference>
<feature type="coiled-coil region" evidence="1">
    <location>
        <begin position="1402"/>
        <end position="1429"/>
    </location>
</feature>
<name>A0A9P3H081_9FUNG</name>
<feature type="coiled-coil region" evidence="1">
    <location>
        <begin position="997"/>
        <end position="1116"/>
    </location>
</feature>
<feature type="region of interest" description="Disordered" evidence="2">
    <location>
        <begin position="1572"/>
        <end position="1598"/>
    </location>
</feature>
<sequence length="1598" mass="183692">MVYATRSRVITPSTVITPRSSGIKKATTPISQKKAIISTGDSHLRHATDGKDHHVVENDGLDHHHIWYKDFALANRNHDGQSQAEPAPGLQPRTHSSSNSSASHVARSRRKHALDGFDDAIHAGEGAAKASKLSSHSSAIFNSRHESHGDSGHDLRGGRHGSPTIQSTSISGSKHVSEKGTVSAKTTKSSTPMHHIETVNLSRDGHHATSHRFQGTDSTTTTTTTTTTSTALQKEHRERIIHDESRTRVLTQKSQLDRQKARDAILSLDNDVMLLQKLIQEKEDALRAAEARMSEFQQVTIRTETLTREIHDLEITIRDLRTNIQSKDKALEDTKHQLIQDRHKGKEQQKQLQHEISKLNTHLKAKEQVQEHSEHIQKNLDEANKQRARLMVEVREISENLKGREADLKGAQSALQSLERINHKHSEKTQRLEDELRMVKKGLSEHEHELKDCHREIKSLEGSHEKVRALSLQLQHLRDQLKDTEHQYRELEKENKSLTQDSYRAHKLSEQVRVLKDDINDREIQLSKALKSVQELEGFKDQAEELEEELEELRDQVIVQEKHLTYLENALEAHENCAVEALKLQDQIDMLENRLHEKETMITALEEANQDLNQKDNRIQTLQAEIKTILHEMESKGHHAQKLKEKADHDIAKISSTANTLRTEVEGLRQELKDKNHALKQAHKTGEAFETERDKNMTLTVEITRLERIVADKDRQVNDLEKIVESLKHHSDRADHLENQVKQLEKDAKHARGAADQASKDMASTSANAANMVIELDTLREKLDYAEKASHLNKKIAEQSSKDLAATSSTASQLVVEVESLRDKLNHKEKQLAHADKNAKDLEHKAAHIQELLAKIAGLEESSHHHLTRAHNAEDKSTSLEADIRSMEVRLSELQNQLHAKETGLSVSLEKANKDHETTTKSLHDMRGVVADLKKQLKNAEKETKHQIRAKEDQIAKLQGEIREWENHEEGWVIKTTDLTQELERGTDLVRHNEKALHDLKHKLNDQNIEIGRLNEVINSARGELAEDRKRRASEIEEQVKEHTHNYHNDKAQLKGRISELENEIKHLEKRIRLDHDHEIKEQELGEQIRELNYWKQNATEQTKEWEITVANLEKEKEAQVALLTLNERQIQTLQSQVDESDVWRQKAIEQAGKLTAMIMRLEKELVVLRGTLAEHDANDVRQTERIRTLHVEIESLEATRDELQREIRAKDSHVHDLEERLRDEINSYKARFVDARKDLAAKDQKIEALNARISEYTRHNVDLELRVSKDRDMLSQLESTLDKLRHSLASQMEKYKAVESKYQSTLAIQADQDKQLYQLEKKMDRISAEDMEKQKQLHSKNRHLEKELDDASNKIDDLQVEVHNVTRKYHETLKLLENANAKMFKMVPAEKANHDACATRIHAGEKEVTKLSNRIADLKATVDSLSADLIVREEQWKVSEHDYKSRIHSLTKSQHTLETELRNAGKQREQERLVHSQDRVRAQNEKQLDEELIQSLRHQVQQMQKEFTTMETRMRRERSATRDLVELLGNLRQSIKRGSEAELRSLDELEKELKTRESVVEETIQITRSRVDSGAFLESHDSGNTSALQSRRRAAAH</sequence>
<protein>
    <submittedName>
        <fullName evidence="3">Uncharacterized protein</fullName>
    </submittedName>
</protein>
<feature type="compositionally biased region" description="Polar residues" evidence="2">
    <location>
        <begin position="163"/>
        <end position="174"/>
    </location>
</feature>
<keyword evidence="1" id="KW-0175">Coiled coil</keyword>